<dbReference type="EMBL" id="CP035913">
    <property type="protein sequence ID" value="QBE62722.1"/>
    <property type="molecule type" value="Genomic_DNA"/>
</dbReference>
<dbReference type="AlphaFoldDB" id="A0A4P6KW82"/>
<gene>
    <name evidence="6" type="ORF">EWM63_06840</name>
</gene>
<keyword evidence="2" id="KW-0479">Metal-binding</keyword>
<dbReference type="Pfam" id="PF13247">
    <property type="entry name" value="Fer4_11"/>
    <property type="match status" value="1"/>
</dbReference>
<evidence type="ECO:0000256" key="1">
    <source>
        <dbReference type="ARBA" id="ARBA00022485"/>
    </source>
</evidence>
<keyword evidence="7" id="KW-1185">Reference proteome</keyword>
<keyword evidence="3" id="KW-0408">Iron</keyword>
<feature type="domain" description="4Fe-4S ferredoxin-type" evidence="5">
    <location>
        <begin position="77"/>
        <end position="108"/>
    </location>
</feature>
<evidence type="ECO:0000259" key="5">
    <source>
        <dbReference type="PROSITE" id="PS51379"/>
    </source>
</evidence>
<dbReference type="SUPFAM" id="SSF54862">
    <property type="entry name" value="4Fe-4S ferredoxins"/>
    <property type="match status" value="1"/>
</dbReference>
<feature type="domain" description="4Fe-4S ferredoxin-type" evidence="5">
    <location>
        <begin position="27"/>
        <end position="57"/>
    </location>
</feature>
<proteinExistence type="predicted"/>
<protein>
    <submittedName>
        <fullName evidence="6">4Fe-4S dicluster domain-containing protein</fullName>
    </submittedName>
</protein>
<evidence type="ECO:0000256" key="2">
    <source>
        <dbReference type="ARBA" id="ARBA00022723"/>
    </source>
</evidence>
<keyword evidence="1" id="KW-0004">4Fe-4S</keyword>
<organism evidence="6 7">
    <name type="scientific">Pseudoduganella lutea</name>
    <dbReference type="NCBI Taxonomy" id="321985"/>
    <lineage>
        <taxon>Bacteria</taxon>
        <taxon>Pseudomonadati</taxon>
        <taxon>Pseudomonadota</taxon>
        <taxon>Betaproteobacteria</taxon>
        <taxon>Burkholderiales</taxon>
        <taxon>Oxalobacteraceae</taxon>
        <taxon>Telluria group</taxon>
        <taxon>Pseudoduganella</taxon>
    </lineage>
</organism>
<dbReference type="OrthoDB" id="9779457at2"/>
<dbReference type="InterPro" id="IPR017896">
    <property type="entry name" value="4Fe4S_Fe-S-bd"/>
</dbReference>
<dbReference type="PANTHER" id="PTHR43177:SF9">
    <property type="entry name" value="PROTEIN NRFC"/>
    <property type="match status" value="1"/>
</dbReference>
<evidence type="ECO:0000313" key="6">
    <source>
        <dbReference type="EMBL" id="QBE62722.1"/>
    </source>
</evidence>
<dbReference type="InterPro" id="IPR050954">
    <property type="entry name" value="ET_IronSulfur_Cluster-Binding"/>
</dbReference>
<dbReference type="RefSeq" id="WP_130185856.1">
    <property type="nucleotide sequence ID" value="NZ_CP035913.1"/>
</dbReference>
<dbReference type="CDD" id="cd10551">
    <property type="entry name" value="PsrB"/>
    <property type="match status" value="1"/>
</dbReference>
<dbReference type="KEGG" id="plue:EWM63_06840"/>
<dbReference type="PROSITE" id="PS51379">
    <property type="entry name" value="4FE4S_FER_2"/>
    <property type="match status" value="3"/>
</dbReference>
<dbReference type="Gene3D" id="3.30.70.20">
    <property type="match status" value="2"/>
</dbReference>
<dbReference type="GO" id="GO:0051539">
    <property type="term" value="F:4 iron, 4 sulfur cluster binding"/>
    <property type="evidence" value="ECO:0007669"/>
    <property type="project" value="UniProtKB-KW"/>
</dbReference>
<evidence type="ECO:0000256" key="4">
    <source>
        <dbReference type="ARBA" id="ARBA00023014"/>
    </source>
</evidence>
<keyword evidence="4" id="KW-0411">Iron-sulfur</keyword>
<accession>A0A4P6KW82</accession>
<sequence length="250" mass="27246">MSSPISASPAPVSPASPTSAAATEVRWGLAIDTERCIGCHACSVACKVENSVYLGAFRTKVYYHDYRGKDAVGKSTMRRAFLPTLCMQCEDAPCLTACPTESIRRDADGVVRIDTESCDRSRDCISACPYGAIHIDPVAQVADKCDLCSHRLEAGMQPACVEACPTEVLVFGNENDPASAISRFRARHQAELTVLKAEEKTRPAVHYRGIGSVVPRAMERKLPKGRNHDPFTYEVDTWSELRADYGTGSK</sequence>
<reference evidence="6 7" key="1">
    <citation type="submission" date="2019-02" db="EMBL/GenBank/DDBJ databases">
        <title>Draft Genome Sequences of Six Type Strains of the Genus Massilia.</title>
        <authorList>
            <person name="Miess H."/>
            <person name="Frediansyhah A."/>
            <person name="Gross H."/>
        </authorList>
    </citation>
    <scope>NUCLEOTIDE SEQUENCE [LARGE SCALE GENOMIC DNA]</scope>
    <source>
        <strain evidence="6 7">DSM 17473</strain>
    </source>
</reference>
<feature type="domain" description="4Fe-4S ferredoxin-type" evidence="5">
    <location>
        <begin position="109"/>
        <end position="138"/>
    </location>
</feature>
<evidence type="ECO:0000313" key="7">
    <source>
        <dbReference type="Proteomes" id="UP000290637"/>
    </source>
</evidence>
<dbReference type="GO" id="GO:0046872">
    <property type="term" value="F:metal ion binding"/>
    <property type="evidence" value="ECO:0007669"/>
    <property type="project" value="UniProtKB-KW"/>
</dbReference>
<dbReference type="Pfam" id="PF12797">
    <property type="entry name" value="Fer4_2"/>
    <property type="match status" value="1"/>
</dbReference>
<dbReference type="Proteomes" id="UP000290637">
    <property type="component" value="Chromosome"/>
</dbReference>
<name>A0A4P6KW82_9BURK</name>
<dbReference type="PANTHER" id="PTHR43177">
    <property type="entry name" value="PROTEIN NRFC"/>
    <property type="match status" value="1"/>
</dbReference>
<evidence type="ECO:0000256" key="3">
    <source>
        <dbReference type="ARBA" id="ARBA00023004"/>
    </source>
</evidence>